<keyword evidence="1" id="KW-0812">Transmembrane</keyword>
<feature type="transmembrane region" description="Helical" evidence="1">
    <location>
        <begin position="784"/>
        <end position="801"/>
    </location>
</feature>
<dbReference type="EMBL" id="QDDR01000008">
    <property type="protein sequence ID" value="PVE46676.1"/>
    <property type="molecule type" value="Genomic_DNA"/>
</dbReference>
<feature type="transmembrane region" description="Helical" evidence="1">
    <location>
        <begin position="87"/>
        <end position="104"/>
    </location>
</feature>
<feature type="transmembrane region" description="Helical" evidence="1">
    <location>
        <begin position="362"/>
        <end position="383"/>
    </location>
</feature>
<feature type="transmembrane region" description="Helical" evidence="1">
    <location>
        <begin position="721"/>
        <end position="738"/>
    </location>
</feature>
<feature type="transmembrane region" description="Helical" evidence="1">
    <location>
        <begin position="527"/>
        <end position="544"/>
    </location>
</feature>
<feature type="transmembrane region" description="Helical" evidence="1">
    <location>
        <begin position="272"/>
        <end position="290"/>
    </location>
</feature>
<dbReference type="PIRSF" id="PIRSF035905">
    <property type="entry name" value="UCP035905_mp"/>
    <property type="match status" value="1"/>
</dbReference>
<feature type="transmembrane region" description="Helical" evidence="1">
    <location>
        <begin position="116"/>
        <end position="136"/>
    </location>
</feature>
<feature type="transmembrane region" description="Helical" evidence="1">
    <location>
        <begin position="659"/>
        <end position="682"/>
    </location>
</feature>
<dbReference type="AlphaFoldDB" id="A0A2T7UPT8"/>
<evidence type="ECO:0000313" key="2">
    <source>
        <dbReference type="EMBL" id="PVE46676.1"/>
    </source>
</evidence>
<feature type="transmembrane region" description="Helical" evidence="1">
    <location>
        <begin position="224"/>
        <end position="240"/>
    </location>
</feature>
<feature type="transmembrane region" description="Helical" evidence="1">
    <location>
        <begin position="178"/>
        <end position="195"/>
    </location>
</feature>
<keyword evidence="1" id="KW-0472">Membrane</keyword>
<feature type="transmembrane region" description="Helical" evidence="1">
    <location>
        <begin position="694"/>
        <end position="714"/>
    </location>
</feature>
<dbReference type="Pfam" id="PF10101">
    <property type="entry name" value="DUF2339"/>
    <property type="match status" value="1"/>
</dbReference>
<comment type="caution">
    <text evidence="2">The sequence shown here is derived from an EMBL/GenBank/DDBJ whole genome shotgun (WGS) entry which is preliminary data.</text>
</comment>
<protein>
    <recommendedName>
        <fullName evidence="4">DUF2339 domain-containing protein</fullName>
    </recommendedName>
</protein>
<organism evidence="2 3">
    <name type="scientific">Pararhodobacter aggregans</name>
    <dbReference type="NCBI Taxonomy" id="404875"/>
    <lineage>
        <taxon>Bacteria</taxon>
        <taxon>Pseudomonadati</taxon>
        <taxon>Pseudomonadota</taxon>
        <taxon>Alphaproteobacteria</taxon>
        <taxon>Rhodobacterales</taxon>
        <taxon>Paracoccaceae</taxon>
        <taxon>Pararhodobacter</taxon>
    </lineage>
</organism>
<feature type="transmembrane region" description="Helical" evidence="1">
    <location>
        <begin position="449"/>
        <end position="471"/>
    </location>
</feature>
<feature type="transmembrane region" description="Helical" evidence="1">
    <location>
        <begin position="813"/>
        <end position="833"/>
    </location>
</feature>
<proteinExistence type="predicted"/>
<feature type="transmembrane region" description="Helical" evidence="1">
    <location>
        <begin position="594"/>
        <end position="613"/>
    </location>
</feature>
<dbReference type="OrthoDB" id="5422830at2"/>
<dbReference type="Proteomes" id="UP000244810">
    <property type="component" value="Unassembled WGS sequence"/>
</dbReference>
<feature type="transmembrane region" description="Helical" evidence="1">
    <location>
        <begin position="619"/>
        <end position="638"/>
    </location>
</feature>
<dbReference type="RefSeq" id="WP_107752940.1">
    <property type="nucleotide sequence ID" value="NZ_QBKF01000008.1"/>
</dbReference>
<evidence type="ECO:0008006" key="4">
    <source>
        <dbReference type="Google" id="ProtNLM"/>
    </source>
</evidence>
<reference evidence="2 3" key="1">
    <citation type="journal article" date="2011" name="Syst. Appl. Microbiol.">
        <title>Defluviimonas denitrificans gen. nov., sp. nov., and Pararhodobacter aggregans gen. nov., sp. nov., non-phototrophic Rhodobacteraceae from the biofilter of a marine aquaculture.</title>
        <authorList>
            <person name="Foesel B.U."/>
            <person name="Drake H.L."/>
            <person name="Schramm A."/>
        </authorList>
    </citation>
    <scope>NUCLEOTIDE SEQUENCE [LARGE SCALE GENOMIC DNA]</scope>
    <source>
        <strain evidence="2 3">D1-19</strain>
    </source>
</reference>
<evidence type="ECO:0000313" key="3">
    <source>
        <dbReference type="Proteomes" id="UP000244810"/>
    </source>
</evidence>
<dbReference type="InterPro" id="IPR019286">
    <property type="entry name" value="DUF2339_TM"/>
</dbReference>
<feature type="transmembrane region" description="Helical" evidence="1">
    <location>
        <begin position="392"/>
        <end position="410"/>
    </location>
</feature>
<feature type="transmembrane region" description="Helical" evidence="1">
    <location>
        <begin position="483"/>
        <end position="515"/>
    </location>
</feature>
<dbReference type="PANTHER" id="PTHR38434:SF1">
    <property type="entry name" value="BLL2549 PROTEIN"/>
    <property type="match status" value="1"/>
</dbReference>
<evidence type="ECO:0000256" key="1">
    <source>
        <dbReference type="SAM" id="Phobius"/>
    </source>
</evidence>
<feature type="transmembrane region" description="Helical" evidence="1">
    <location>
        <begin position="422"/>
        <end position="442"/>
    </location>
</feature>
<accession>A0A2T7UPT8</accession>
<feature type="transmembrane region" description="Helical" evidence="1">
    <location>
        <begin position="310"/>
        <end position="329"/>
    </location>
</feature>
<feature type="transmembrane region" description="Helical" evidence="1">
    <location>
        <begin position="758"/>
        <end position="777"/>
    </location>
</feature>
<feature type="transmembrane region" description="Helical" evidence="1">
    <location>
        <begin position="148"/>
        <end position="171"/>
    </location>
</feature>
<dbReference type="PANTHER" id="PTHR38434">
    <property type="entry name" value="BLL2549 PROTEIN"/>
    <property type="match status" value="1"/>
</dbReference>
<feature type="transmembrane region" description="Helical" evidence="1">
    <location>
        <begin position="564"/>
        <end position="582"/>
    </location>
</feature>
<name>A0A2T7UPT8_9RHOB</name>
<keyword evidence="3" id="KW-1185">Reference proteome</keyword>
<keyword evidence="1" id="KW-1133">Transmembrane helix</keyword>
<dbReference type="InterPro" id="IPR014600">
    <property type="entry name" value="UCP035905_mem"/>
</dbReference>
<gene>
    <name evidence="2" type="ORF">DDE23_16150</name>
</gene>
<feature type="transmembrane region" description="Helical" evidence="1">
    <location>
        <begin position="246"/>
        <end position="265"/>
    </location>
</feature>
<sequence>MLEILSLSVAVIALIVAQRAHGRIAWLTRRIAALEAGQGAPVAETGAVATAPVKDVPPAPEPRPVVARKPARPSIVARFLPWLRANWIYPVAGLSLVMAAVFLVQYSIEKGLLSPAMRIALALALGLSLVAGGEALRRRWGAGQAGLVPATLAGAGVFTLFAAVLAAYHLYAMLGAEAALLVLALVALGAMALGWVHGPMLAAMGVIGGSAAPFLLGGGGPPPVLLFGYFGAVATLGLGIDGLRRWGWVSILAVALPLVAGVLIAGGGAPSWGLALLALWIALLGTALPGGRLVPGAEGVPLHRWRARPGLEVIVAGLSVLGATLAILTQVKAPESLLAMGALAVLLPLWTARAPALADLSLIPALGLPLAVPVAGITTPLLLSMILNLQSWLPQGSVALAVLAGLAMLWRSERAGGLARDLWAILAVATPGATLVAVEVFWKPMSLLGAAWPFTVMALAAGYTALALWAARRDGGQGARLGAAAAAAIATIALALMLILSAGALTVALAVLLAATAAMDRRFDIPYLGWIIGLGTMAMGWRLLFDPGLDPILLGEMSALDTGLTLLAVLAGPLAALALIRGLPAHPARDWGRIIAETGLSGLIPVVLAVAIARFVDGLSPHASLGLQASVLIALAAVQMARARALPGSRAMLWLRRGLAGLLGFAAGLCLLANLTLFSPLAGPGFLASPVRGWPVLNDLVLAYLAPALMLAWTLRHRPRARFLAAIPGIYWLALVIRHLWHGGARMGLDTGFAQGELYAYTVALLVAGALALALALRLGVTGYRIAGLALIGLAAAKAFLIDASGLTGLMRVGAFLALGLSLVGLAWLNAWVTGRMAGSPAEPPEGVIR</sequence>